<feature type="domain" description="DUF306" evidence="2">
    <location>
        <begin position="54"/>
        <end position="165"/>
    </location>
</feature>
<evidence type="ECO:0000313" key="4">
    <source>
        <dbReference type="Proteomes" id="UP000255024"/>
    </source>
</evidence>
<dbReference type="PANTHER" id="PTHR35535:SF1">
    <property type="entry name" value="HEAT SHOCK PROTEIN HSLJ"/>
    <property type="match status" value="1"/>
</dbReference>
<dbReference type="Proteomes" id="UP000255024">
    <property type="component" value="Unassembled WGS sequence"/>
</dbReference>
<organism evidence="3 4">
    <name type="scientific">Myroides odoratus</name>
    <name type="common">Flavobacterium odoratum</name>
    <dbReference type="NCBI Taxonomy" id="256"/>
    <lineage>
        <taxon>Bacteria</taxon>
        <taxon>Pseudomonadati</taxon>
        <taxon>Bacteroidota</taxon>
        <taxon>Flavobacteriia</taxon>
        <taxon>Flavobacteriales</taxon>
        <taxon>Flavobacteriaceae</taxon>
        <taxon>Myroides</taxon>
    </lineage>
</organism>
<dbReference type="InterPro" id="IPR005184">
    <property type="entry name" value="DUF306_Meta_HslJ"/>
</dbReference>
<evidence type="ECO:0000313" key="3">
    <source>
        <dbReference type="EMBL" id="STZ26783.1"/>
    </source>
</evidence>
<dbReference type="EMBL" id="UGQL01000001">
    <property type="protein sequence ID" value="STZ26783.1"/>
    <property type="molecule type" value="Genomic_DNA"/>
</dbReference>
<accession>A0A378RID1</accession>
<dbReference type="PANTHER" id="PTHR35535">
    <property type="entry name" value="HEAT SHOCK PROTEIN HSLJ"/>
    <property type="match status" value="1"/>
</dbReference>
<keyword evidence="4" id="KW-1185">Reference proteome</keyword>
<evidence type="ECO:0000259" key="2">
    <source>
        <dbReference type="Pfam" id="PF03724"/>
    </source>
</evidence>
<sequence>MKYLKIAKMKRMRVLTAGLMVLALTACNEKKSTENAPEAAAAPVVETTVTTKANLVGSWELIAIHTEDTADKKVEDLFPGKKPTLNFEGESMVHGTDGCNNITGEYEVKEYNGIAIGDKLAATRMFCEGVADVAFTKGLTEVTNYEITESALLFKKGDKVVMEFKQITPAIDQEVK</sequence>
<feature type="signal peptide" evidence="1">
    <location>
        <begin position="1"/>
        <end position="26"/>
    </location>
</feature>
<dbReference type="Gene3D" id="2.40.128.270">
    <property type="match status" value="1"/>
</dbReference>
<dbReference type="InterPro" id="IPR053147">
    <property type="entry name" value="Hsp_HslJ-like"/>
</dbReference>
<gene>
    <name evidence="3" type="ORF">NCTC11179_00310</name>
</gene>
<proteinExistence type="predicted"/>
<protein>
    <submittedName>
        <fullName evidence="3">META domain</fullName>
    </submittedName>
</protein>
<keyword evidence="1" id="KW-0732">Signal</keyword>
<reference evidence="3 4" key="1">
    <citation type="submission" date="2018-06" db="EMBL/GenBank/DDBJ databases">
        <authorList>
            <consortium name="Pathogen Informatics"/>
            <person name="Doyle S."/>
        </authorList>
    </citation>
    <scope>NUCLEOTIDE SEQUENCE [LARGE SCALE GENOMIC DNA]</scope>
    <source>
        <strain evidence="3 4">NCTC11179</strain>
    </source>
</reference>
<dbReference type="InterPro" id="IPR038670">
    <property type="entry name" value="HslJ-like_sf"/>
</dbReference>
<feature type="chain" id="PRO_5016937591" evidence="1">
    <location>
        <begin position="27"/>
        <end position="176"/>
    </location>
</feature>
<dbReference type="AlphaFoldDB" id="A0A378RID1"/>
<name>A0A378RID1_MYROD</name>
<dbReference type="Pfam" id="PF03724">
    <property type="entry name" value="META"/>
    <property type="match status" value="1"/>
</dbReference>
<evidence type="ECO:0000256" key="1">
    <source>
        <dbReference type="SAM" id="SignalP"/>
    </source>
</evidence>
<dbReference type="PROSITE" id="PS51257">
    <property type="entry name" value="PROKAR_LIPOPROTEIN"/>
    <property type="match status" value="1"/>
</dbReference>